<feature type="chain" id="PRO_5004242723" evidence="1">
    <location>
        <begin position="19"/>
        <end position="165"/>
    </location>
</feature>
<reference evidence="2" key="1">
    <citation type="journal article" date="2005" name="J. Vet. Med. Sci.">
        <title>Random sequencing of cDNA library derived from partially-fed adult female Haemaphysalis longicornis salivary gland.</title>
        <authorList>
            <person name="Nakajima C."/>
            <person name="da Silva I."/>
            <person name="Imamura S."/>
            <person name="Konnai S."/>
            <person name="Ohashi K."/>
            <person name="Onuma M."/>
        </authorList>
    </citation>
    <scope>NUCLEOTIDE SEQUENCE</scope>
    <source>
        <tissue evidence="2">Salivary gland</tissue>
    </source>
</reference>
<accession>Q4R1A1</accession>
<proteinExistence type="evidence at transcript level"/>
<keyword evidence="1" id="KW-0732">Signal</keyword>
<gene>
    <name evidence="2" type="primary">HLSG-g27</name>
</gene>
<feature type="signal peptide" evidence="1">
    <location>
        <begin position="1"/>
        <end position="18"/>
    </location>
</feature>
<dbReference type="EMBL" id="AB218910">
    <property type="protein sequence ID" value="BAE00176.1"/>
    <property type="molecule type" value="mRNA"/>
</dbReference>
<evidence type="ECO:0000313" key="2">
    <source>
        <dbReference type="EMBL" id="BAE00176.1"/>
    </source>
</evidence>
<evidence type="ECO:0000256" key="1">
    <source>
        <dbReference type="SAM" id="SignalP"/>
    </source>
</evidence>
<protein>
    <submittedName>
        <fullName evidence="2">Uncharacterized protein HLSG-g27</fullName>
    </submittedName>
</protein>
<organism evidence="2">
    <name type="scientific">Haemaphysalis longicornis</name>
    <name type="common">Bush tick</name>
    <dbReference type="NCBI Taxonomy" id="44386"/>
    <lineage>
        <taxon>Eukaryota</taxon>
        <taxon>Metazoa</taxon>
        <taxon>Ecdysozoa</taxon>
        <taxon>Arthropoda</taxon>
        <taxon>Chelicerata</taxon>
        <taxon>Arachnida</taxon>
        <taxon>Acari</taxon>
        <taxon>Parasitiformes</taxon>
        <taxon>Ixodida</taxon>
        <taxon>Ixodoidea</taxon>
        <taxon>Ixodidae</taxon>
        <taxon>Haemaphysalinae</taxon>
        <taxon>Haemaphysalis</taxon>
    </lineage>
</organism>
<sequence>MNSITLVLAASLMISVNGDEMYNDLAAGFQALQERAANEKSLALPDRFVLNCTGKHKNKPSKRLNVKKSDLLIIMNVKKPSADPFTMNAHLPLIAFPKKVTTTVRFQGTQAVTKTLAYRWEKPRTLFYESWECKFVVARLDAYGKVIDPKYVEGDYKQAWKNINK</sequence>
<name>Q4R1A1_HAELO</name>
<dbReference type="AlphaFoldDB" id="Q4R1A1"/>